<dbReference type="GO" id="GO:0005634">
    <property type="term" value="C:nucleus"/>
    <property type="evidence" value="ECO:0007669"/>
    <property type="project" value="UniProtKB-SubCell"/>
</dbReference>
<accession>A0A834L672</accession>
<evidence type="ECO:0000256" key="2">
    <source>
        <dbReference type="ARBA" id="ARBA00023015"/>
    </source>
</evidence>
<dbReference type="InterPro" id="IPR036955">
    <property type="entry name" value="AP2/ERF_dom_sf"/>
</dbReference>
<dbReference type="PANTHER" id="PTHR31190:SF134">
    <property type="entry name" value="ETHYLENE-RESPONSIVE TRANSCRIPTION FACTOR ERF098-LIKE"/>
    <property type="match status" value="1"/>
</dbReference>
<dbReference type="PROSITE" id="PS51032">
    <property type="entry name" value="AP2_ERF"/>
    <property type="match status" value="1"/>
</dbReference>
<dbReference type="GO" id="GO:0003700">
    <property type="term" value="F:DNA-binding transcription factor activity"/>
    <property type="evidence" value="ECO:0007669"/>
    <property type="project" value="InterPro"/>
</dbReference>
<dbReference type="PANTHER" id="PTHR31190">
    <property type="entry name" value="DNA-BINDING DOMAIN"/>
    <property type="match status" value="1"/>
</dbReference>
<evidence type="ECO:0000313" key="9">
    <source>
        <dbReference type="EMBL" id="KAF7119605.1"/>
    </source>
</evidence>
<evidence type="ECO:0000256" key="7">
    <source>
        <dbReference type="SAM" id="SignalP"/>
    </source>
</evidence>
<reference evidence="9" key="1">
    <citation type="submission" date="2019-11" db="EMBL/GenBank/DDBJ databases">
        <authorList>
            <person name="Liu Y."/>
            <person name="Hou J."/>
            <person name="Li T.-Q."/>
            <person name="Guan C.-H."/>
            <person name="Wu X."/>
            <person name="Wu H.-Z."/>
            <person name="Ling F."/>
            <person name="Zhang R."/>
            <person name="Shi X.-G."/>
            <person name="Ren J.-P."/>
            <person name="Chen E.-F."/>
            <person name="Sun J.-M."/>
        </authorList>
    </citation>
    <scope>NUCLEOTIDE SEQUENCE</scope>
    <source>
        <strain evidence="9">Adult_tree_wgs_1</strain>
        <tissue evidence="9">Leaves</tissue>
    </source>
</reference>
<dbReference type="SUPFAM" id="SSF54171">
    <property type="entry name" value="DNA-binding domain"/>
    <property type="match status" value="1"/>
</dbReference>
<evidence type="ECO:0000256" key="5">
    <source>
        <dbReference type="ARBA" id="ARBA00023242"/>
    </source>
</evidence>
<keyword evidence="4" id="KW-0804">Transcription</keyword>
<comment type="caution">
    <text evidence="9">The sequence shown here is derived from an EMBL/GenBank/DDBJ whole genome shotgun (WGS) entry which is preliminary data.</text>
</comment>
<dbReference type="GO" id="GO:0003677">
    <property type="term" value="F:DNA binding"/>
    <property type="evidence" value="ECO:0007669"/>
    <property type="project" value="UniProtKB-KW"/>
</dbReference>
<feature type="compositionally biased region" description="Basic and acidic residues" evidence="6">
    <location>
        <begin position="55"/>
        <end position="67"/>
    </location>
</feature>
<feature type="signal peptide" evidence="7">
    <location>
        <begin position="1"/>
        <end position="23"/>
    </location>
</feature>
<keyword evidence="3" id="KW-0238">DNA-binding</keyword>
<evidence type="ECO:0000256" key="3">
    <source>
        <dbReference type="ARBA" id="ARBA00023125"/>
    </source>
</evidence>
<organism evidence="9 10">
    <name type="scientific">Rhododendron simsii</name>
    <name type="common">Sims's rhododendron</name>
    <dbReference type="NCBI Taxonomy" id="118357"/>
    <lineage>
        <taxon>Eukaryota</taxon>
        <taxon>Viridiplantae</taxon>
        <taxon>Streptophyta</taxon>
        <taxon>Embryophyta</taxon>
        <taxon>Tracheophyta</taxon>
        <taxon>Spermatophyta</taxon>
        <taxon>Magnoliopsida</taxon>
        <taxon>eudicotyledons</taxon>
        <taxon>Gunneridae</taxon>
        <taxon>Pentapetalae</taxon>
        <taxon>asterids</taxon>
        <taxon>Ericales</taxon>
        <taxon>Ericaceae</taxon>
        <taxon>Ericoideae</taxon>
        <taxon>Rhodoreae</taxon>
        <taxon>Rhododendron</taxon>
    </lineage>
</organism>
<feature type="domain" description="AP2/ERF" evidence="8">
    <location>
        <begin position="46"/>
        <end position="128"/>
    </location>
</feature>
<name>A0A834L672_RHOSS</name>
<dbReference type="InterPro" id="IPR016177">
    <property type="entry name" value="DNA-bd_dom_sf"/>
</dbReference>
<dbReference type="AlphaFoldDB" id="A0A834L672"/>
<evidence type="ECO:0000313" key="10">
    <source>
        <dbReference type="Proteomes" id="UP000626092"/>
    </source>
</evidence>
<dbReference type="SMART" id="SM00380">
    <property type="entry name" value="AP2"/>
    <property type="match status" value="1"/>
</dbReference>
<keyword evidence="2" id="KW-0805">Transcription regulation</keyword>
<gene>
    <name evidence="9" type="ORF">RHSIM_Rhsim13G0034200</name>
</gene>
<keyword evidence="10" id="KW-1185">Reference proteome</keyword>
<evidence type="ECO:0000256" key="1">
    <source>
        <dbReference type="ARBA" id="ARBA00004123"/>
    </source>
</evidence>
<dbReference type="Gene3D" id="3.30.730.10">
    <property type="entry name" value="AP2/ERF domain"/>
    <property type="match status" value="1"/>
</dbReference>
<dbReference type="InterPro" id="IPR044808">
    <property type="entry name" value="ERF_plant"/>
</dbReference>
<dbReference type="GO" id="GO:0009873">
    <property type="term" value="P:ethylene-activated signaling pathway"/>
    <property type="evidence" value="ECO:0007669"/>
    <property type="project" value="InterPro"/>
</dbReference>
<keyword evidence="5" id="KW-0539">Nucleus</keyword>
<proteinExistence type="predicted"/>
<dbReference type="CDD" id="cd00018">
    <property type="entry name" value="AP2"/>
    <property type="match status" value="1"/>
</dbReference>
<dbReference type="InterPro" id="IPR001471">
    <property type="entry name" value="AP2/ERF_dom"/>
</dbReference>
<protein>
    <recommendedName>
        <fullName evidence="8">AP2/ERF domain-containing protein</fullName>
    </recommendedName>
</protein>
<evidence type="ECO:0000256" key="4">
    <source>
        <dbReference type="ARBA" id="ARBA00023163"/>
    </source>
</evidence>
<evidence type="ECO:0000259" key="8">
    <source>
        <dbReference type="PROSITE" id="PS51032"/>
    </source>
</evidence>
<keyword evidence="7" id="KW-0732">Signal</keyword>
<sequence>MANKPCSALLFLLLNLVPLLVLSADTFSRSEFPLPPDFVFGSGTSAYQGAMNEEGIQRRERKGEDQQRPSTGELGVGHRGSTRPRYATRKGTGARLWLGTFETGEDAVRAYDRAAYAIRGRQAILNFPNEFDCSTTMDTNPGTSHEPNCSSSITRNGGEQVIELEYLDNKLLEELLIEPNNEDYNWQENKISHFP</sequence>
<evidence type="ECO:0000256" key="6">
    <source>
        <dbReference type="SAM" id="MobiDB-lite"/>
    </source>
</evidence>
<feature type="region of interest" description="Disordered" evidence="6">
    <location>
        <begin position="55"/>
        <end position="86"/>
    </location>
</feature>
<comment type="subcellular location">
    <subcellularLocation>
        <location evidence="1">Nucleus</location>
    </subcellularLocation>
</comment>
<dbReference type="Proteomes" id="UP000626092">
    <property type="component" value="Unassembled WGS sequence"/>
</dbReference>
<feature type="chain" id="PRO_5032886049" description="AP2/ERF domain-containing protein" evidence="7">
    <location>
        <begin position="24"/>
        <end position="195"/>
    </location>
</feature>
<dbReference type="EMBL" id="WJXA01000013">
    <property type="protein sequence ID" value="KAF7119605.1"/>
    <property type="molecule type" value="Genomic_DNA"/>
</dbReference>